<evidence type="ECO:0000256" key="4">
    <source>
        <dbReference type="RuleBase" id="RU003690"/>
    </source>
</evidence>
<accession>A0ABW3CNM9</accession>
<evidence type="ECO:0000313" key="6">
    <source>
        <dbReference type="Proteomes" id="UP001597083"/>
    </source>
</evidence>
<dbReference type="SUPFAM" id="SSF51445">
    <property type="entry name" value="(Trans)glycosidases"/>
    <property type="match status" value="1"/>
</dbReference>
<comment type="caution">
    <text evidence="5">The sequence shown here is derived from an EMBL/GenBank/DDBJ whole genome shotgun (WGS) entry which is preliminary data.</text>
</comment>
<dbReference type="PROSITE" id="PS00653">
    <property type="entry name" value="GLYCOSYL_HYDROL_F1_2"/>
    <property type="match status" value="1"/>
</dbReference>
<dbReference type="Gene3D" id="3.20.20.80">
    <property type="entry name" value="Glycosidases"/>
    <property type="match status" value="1"/>
</dbReference>
<dbReference type="InterPro" id="IPR017853">
    <property type="entry name" value="GH"/>
</dbReference>
<proteinExistence type="inferred from homology"/>
<dbReference type="InterPro" id="IPR001360">
    <property type="entry name" value="Glyco_hydro_1"/>
</dbReference>
<dbReference type="Pfam" id="PF00232">
    <property type="entry name" value="Glyco_hydro_1"/>
    <property type="match status" value="1"/>
</dbReference>
<comment type="similarity">
    <text evidence="1 4">Belongs to the glycosyl hydrolase 1 family.</text>
</comment>
<evidence type="ECO:0000256" key="1">
    <source>
        <dbReference type="ARBA" id="ARBA00010838"/>
    </source>
</evidence>
<protein>
    <submittedName>
        <fullName evidence="5">Family 1 glycosylhydrolase</fullName>
    </submittedName>
</protein>
<evidence type="ECO:0000313" key="5">
    <source>
        <dbReference type="EMBL" id="MFD0856139.1"/>
    </source>
</evidence>
<evidence type="ECO:0000256" key="3">
    <source>
        <dbReference type="ARBA" id="ARBA00023295"/>
    </source>
</evidence>
<dbReference type="InterPro" id="IPR033132">
    <property type="entry name" value="GH_1_N_CS"/>
</dbReference>
<organism evidence="5 6">
    <name type="scientific">Actinomadura adrarensis</name>
    <dbReference type="NCBI Taxonomy" id="1819600"/>
    <lineage>
        <taxon>Bacteria</taxon>
        <taxon>Bacillati</taxon>
        <taxon>Actinomycetota</taxon>
        <taxon>Actinomycetes</taxon>
        <taxon>Streptosporangiales</taxon>
        <taxon>Thermomonosporaceae</taxon>
        <taxon>Actinomadura</taxon>
    </lineage>
</organism>
<keyword evidence="2" id="KW-0378">Hydrolase</keyword>
<reference evidence="6" key="1">
    <citation type="journal article" date="2019" name="Int. J. Syst. Evol. Microbiol.">
        <title>The Global Catalogue of Microorganisms (GCM) 10K type strain sequencing project: providing services to taxonomists for standard genome sequencing and annotation.</title>
        <authorList>
            <consortium name="The Broad Institute Genomics Platform"/>
            <consortium name="The Broad Institute Genome Sequencing Center for Infectious Disease"/>
            <person name="Wu L."/>
            <person name="Ma J."/>
        </authorList>
    </citation>
    <scope>NUCLEOTIDE SEQUENCE [LARGE SCALE GENOMIC DNA]</scope>
    <source>
        <strain evidence="6">JCM 31696</strain>
    </source>
</reference>
<dbReference type="EMBL" id="JBHTIR010003975">
    <property type="protein sequence ID" value="MFD0856139.1"/>
    <property type="molecule type" value="Genomic_DNA"/>
</dbReference>
<gene>
    <name evidence="5" type="ORF">ACFQ07_28125</name>
</gene>
<evidence type="ECO:0000256" key="2">
    <source>
        <dbReference type="ARBA" id="ARBA00022801"/>
    </source>
</evidence>
<dbReference type="PANTHER" id="PTHR10353:SF36">
    <property type="entry name" value="LP05116P"/>
    <property type="match status" value="1"/>
</dbReference>
<keyword evidence="3" id="KW-0326">Glycosidase</keyword>
<keyword evidence="6" id="KW-1185">Reference proteome</keyword>
<sequence>MTMPDGFLWGAATASYQIEGAASEDGRVPSIWDTFSHTPGKTLNGDTGDVATDHYHRWREDIATMVDLGLKAYRFSIAWPRVTGGNQKGLDFYSRLVDTLLENGIAPVATLYHWDLPQDLEDAGGWPERSTAYRFAEYAARVGKAL</sequence>
<name>A0ABW3CNM9_9ACTN</name>
<dbReference type="PANTHER" id="PTHR10353">
    <property type="entry name" value="GLYCOSYL HYDROLASE"/>
    <property type="match status" value="1"/>
</dbReference>
<dbReference type="Proteomes" id="UP001597083">
    <property type="component" value="Unassembled WGS sequence"/>
</dbReference>
<feature type="non-terminal residue" evidence="5">
    <location>
        <position position="146"/>
    </location>
</feature>